<keyword evidence="7" id="KW-1185">Reference proteome</keyword>
<proteinExistence type="inferred from homology"/>
<dbReference type="AlphaFoldDB" id="A0A1F2PBY1"/>
<evidence type="ECO:0000256" key="4">
    <source>
        <dbReference type="ARBA" id="ARBA00022801"/>
    </source>
</evidence>
<dbReference type="GO" id="GO:0110001">
    <property type="term" value="C:toxin-antitoxin complex"/>
    <property type="evidence" value="ECO:0007669"/>
    <property type="project" value="InterPro"/>
</dbReference>
<dbReference type="InterPro" id="IPR037038">
    <property type="entry name" value="HepT-like_sf"/>
</dbReference>
<dbReference type="NCBIfam" id="NF047751">
    <property type="entry name" value="HepT_toxin"/>
    <property type="match status" value="1"/>
</dbReference>
<reference evidence="6" key="1">
    <citation type="submission" date="2016-05" db="EMBL/GenBank/DDBJ databases">
        <title>Microbial consortia oxidize butane by reversing methanogenesis.</title>
        <authorList>
            <person name="Laso-Perez R."/>
            <person name="Richter M."/>
            <person name="Wegener G."/>
            <person name="Musat F."/>
        </authorList>
    </citation>
    <scope>NUCLEOTIDE SEQUENCE [LARGE SCALE GENOMIC DNA]</scope>
    <source>
        <strain evidence="6">BOX2</strain>
    </source>
</reference>
<name>A0A1F2PBY1_9EURY</name>
<dbReference type="GO" id="GO:0004540">
    <property type="term" value="F:RNA nuclease activity"/>
    <property type="evidence" value="ECO:0007669"/>
    <property type="project" value="InterPro"/>
</dbReference>
<evidence type="ECO:0000256" key="2">
    <source>
        <dbReference type="ARBA" id="ARBA00022649"/>
    </source>
</evidence>
<organism evidence="6 7">
    <name type="scientific">Candidatus Syntropharchaeum caldarium</name>
    <dbReference type="NCBI Taxonomy" id="1838285"/>
    <lineage>
        <taxon>Archaea</taxon>
        <taxon>Methanobacteriati</taxon>
        <taxon>Methanobacteriota</taxon>
        <taxon>Stenosarchaea group</taxon>
        <taxon>Methanomicrobia</taxon>
        <taxon>Methanosarcinales</taxon>
        <taxon>ANME-2 cluster</taxon>
        <taxon>Candidatus Syntropharchaeum</taxon>
    </lineage>
</organism>
<evidence type="ECO:0000313" key="7">
    <source>
        <dbReference type="Proteomes" id="UP000186940"/>
    </source>
</evidence>
<dbReference type="PANTHER" id="PTHR33397:SF5">
    <property type="entry name" value="RNASE YUTE-RELATED"/>
    <property type="match status" value="1"/>
</dbReference>
<dbReference type="STRING" id="1838285.SCAL_000078"/>
<keyword evidence="4" id="KW-0378">Hydrolase</keyword>
<protein>
    <submittedName>
        <fullName evidence="6">Protein containing DUF86</fullName>
    </submittedName>
</protein>
<gene>
    <name evidence="6" type="ORF">SCAL_000078</name>
</gene>
<keyword evidence="2" id="KW-1277">Toxin-antitoxin system</keyword>
<evidence type="ECO:0000256" key="5">
    <source>
        <dbReference type="ARBA" id="ARBA00024207"/>
    </source>
</evidence>
<comment type="caution">
    <text evidence="6">The sequence shown here is derived from an EMBL/GenBank/DDBJ whole genome shotgun (WGS) entry which is preliminary data.</text>
</comment>
<dbReference type="Gene3D" id="1.20.120.580">
    <property type="entry name" value="bsu32300-like"/>
    <property type="match status" value="1"/>
</dbReference>
<dbReference type="GO" id="GO:0016787">
    <property type="term" value="F:hydrolase activity"/>
    <property type="evidence" value="ECO:0007669"/>
    <property type="project" value="UniProtKB-KW"/>
</dbReference>
<dbReference type="Proteomes" id="UP000186940">
    <property type="component" value="Unassembled WGS sequence"/>
</dbReference>
<keyword evidence="1" id="KW-0597">Phosphoprotein</keyword>
<evidence type="ECO:0000256" key="3">
    <source>
        <dbReference type="ARBA" id="ARBA00022722"/>
    </source>
</evidence>
<dbReference type="InterPro" id="IPR008201">
    <property type="entry name" value="HepT-like"/>
</dbReference>
<accession>A0A1F2PBY1</accession>
<evidence type="ECO:0000313" key="6">
    <source>
        <dbReference type="EMBL" id="OFV68402.1"/>
    </source>
</evidence>
<sequence length="145" mass="17196">MMEKERVRRYIDKIDHIKERSEDINRWMRETDTKENIDKKTRLAIYKAMQEIVEASTDILAMILKDEGKLPKDDYTNINILYEHGVIDKKLKETLKEANGLRNRLIHGYNGLNPEIAFVSIKKLLPHTETFIDVVTEWLKRALDR</sequence>
<evidence type="ECO:0000256" key="1">
    <source>
        <dbReference type="ARBA" id="ARBA00022553"/>
    </source>
</evidence>
<keyword evidence="3" id="KW-0540">Nuclease</keyword>
<dbReference type="PANTHER" id="PTHR33397">
    <property type="entry name" value="UPF0331 PROTEIN YUTE"/>
    <property type="match status" value="1"/>
</dbReference>
<dbReference type="Pfam" id="PF01934">
    <property type="entry name" value="HepT-like"/>
    <property type="match status" value="1"/>
</dbReference>
<comment type="similarity">
    <text evidence="5">Belongs to the HepT RNase toxin family.</text>
</comment>
<dbReference type="InterPro" id="IPR052379">
    <property type="entry name" value="Type_VII_TA_RNase"/>
</dbReference>
<dbReference type="EMBL" id="LYOS01000001">
    <property type="protein sequence ID" value="OFV68402.1"/>
    <property type="molecule type" value="Genomic_DNA"/>
</dbReference>